<keyword evidence="2" id="KW-1185">Reference proteome</keyword>
<sequence length="54" mass="6219">MEATPIIETLFNIEASIELPLPPHCSLTLETFLIFLSFIQPYLTDAKEEKIYFS</sequence>
<name>A0A6F8U848_9GAMM</name>
<accession>A0A6F8U848</accession>
<evidence type="ECO:0000313" key="1">
    <source>
        <dbReference type="EMBL" id="BCB09110.1"/>
    </source>
</evidence>
<reference evidence="1 2" key="1">
    <citation type="submission" date="2020-03" db="EMBL/GenBank/DDBJ databases">
        <title>Complete Genome Sequence of Halomonas hydrothermalis Strain Slthf2, Halophilic Bacterium Isolated from Deep-Sea Hydrothermal-Vent Environments.</title>
        <authorList>
            <person name="Takeyama N."/>
            <person name="Huang M."/>
            <person name="Sato K."/>
            <person name="Galipon J."/>
            <person name="Arakawa K."/>
        </authorList>
    </citation>
    <scope>NUCLEOTIDE SEQUENCE [LARGE SCALE GENOMIC DNA]</scope>
    <source>
        <strain evidence="1 2">Slthf2</strain>
    </source>
</reference>
<dbReference type="AlphaFoldDB" id="A0A6F8U848"/>
<proteinExistence type="predicted"/>
<gene>
    <name evidence="1" type="ORF">HHSLTHF2_30000</name>
</gene>
<organism evidence="1 2">
    <name type="scientific">Halomonas hydrothermalis</name>
    <dbReference type="NCBI Taxonomy" id="115561"/>
    <lineage>
        <taxon>Bacteria</taxon>
        <taxon>Pseudomonadati</taxon>
        <taxon>Pseudomonadota</taxon>
        <taxon>Gammaproteobacteria</taxon>
        <taxon>Oceanospirillales</taxon>
        <taxon>Halomonadaceae</taxon>
        <taxon>Halomonas</taxon>
    </lineage>
</organism>
<dbReference type="EMBL" id="AP022843">
    <property type="protein sequence ID" value="BCB09110.1"/>
    <property type="molecule type" value="Genomic_DNA"/>
</dbReference>
<evidence type="ECO:0000313" key="2">
    <source>
        <dbReference type="Proteomes" id="UP000502259"/>
    </source>
</evidence>
<dbReference type="Proteomes" id="UP000502259">
    <property type="component" value="Chromosome"/>
</dbReference>
<protein>
    <submittedName>
        <fullName evidence="1">Uncharacterized protein</fullName>
    </submittedName>
</protein>